<proteinExistence type="predicted"/>
<dbReference type="EMBL" id="WUUL01000001">
    <property type="protein sequence ID" value="MXQ52348.1"/>
    <property type="molecule type" value="Genomic_DNA"/>
</dbReference>
<organism evidence="1 2">
    <name type="scientific">Shimazuella alba</name>
    <dbReference type="NCBI Taxonomy" id="2690964"/>
    <lineage>
        <taxon>Bacteria</taxon>
        <taxon>Bacillati</taxon>
        <taxon>Bacillota</taxon>
        <taxon>Bacilli</taxon>
        <taxon>Bacillales</taxon>
        <taxon>Thermoactinomycetaceae</taxon>
        <taxon>Shimazuella</taxon>
    </lineage>
</organism>
<evidence type="ECO:0000313" key="2">
    <source>
        <dbReference type="Proteomes" id="UP000430692"/>
    </source>
</evidence>
<sequence>MNTLKQQTKPSPEAIQNALLILWRACERIKKEEAKEMISNVRTNRQGV</sequence>
<dbReference type="RefSeq" id="WP_160799381.1">
    <property type="nucleotide sequence ID" value="NZ_WUUL01000001.1"/>
</dbReference>
<comment type="caution">
    <text evidence="1">The sequence shown here is derived from an EMBL/GenBank/DDBJ whole genome shotgun (WGS) entry which is preliminary data.</text>
</comment>
<accession>A0A6I4VPM1</accession>
<evidence type="ECO:0000313" key="1">
    <source>
        <dbReference type="EMBL" id="MXQ52348.1"/>
    </source>
</evidence>
<dbReference type="AlphaFoldDB" id="A0A6I4VPM1"/>
<keyword evidence="2" id="KW-1185">Reference proteome</keyword>
<reference evidence="1 2" key="1">
    <citation type="submission" date="2019-12" db="EMBL/GenBank/DDBJ databases">
        <title>Whole-genome analyses of novel actinobacteria.</title>
        <authorList>
            <person name="Sahin N."/>
            <person name="Saygin H."/>
        </authorList>
    </citation>
    <scope>NUCLEOTIDE SEQUENCE [LARGE SCALE GENOMIC DNA]</scope>
    <source>
        <strain evidence="1 2">KC615</strain>
    </source>
</reference>
<protein>
    <submittedName>
        <fullName evidence="1">Uncharacterized protein</fullName>
    </submittedName>
</protein>
<gene>
    <name evidence="1" type="ORF">GSM42_00990</name>
</gene>
<name>A0A6I4VPM1_9BACL</name>
<dbReference type="Proteomes" id="UP000430692">
    <property type="component" value="Unassembled WGS sequence"/>
</dbReference>